<dbReference type="HOGENOM" id="CLU_3274697_0_0_10"/>
<evidence type="ECO:0000313" key="1">
    <source>
        <dbReference type="EMBL" id="EFV04352.1"/>
    </source>
</evidence>
<dbReference type="AlphaFoldDB" id="E6MPS4"/>
<protein>
    <submittedName>
        <fullName evidence="1">Uncharacterized protein</fullName>
    </submittedName>
</protein>
<comment type="caution">
    <text evidence="1">The sequence shown here is derived from an EMBL/GenBank/DDBJ whole genome shotgun (WGS) entry which is preliminary data.</text>
</comment>
<accession>E6MPS4</accession>
<name>E6MPS4_9BACT</name>
<evidence type="ECO:0000313" key="2">
    <source>
        <dbReference type="Proteomes" id="UP000003874"/>
    </source>
</evidence>
<organism evidence="1 2">
    <name type="scientific">Segatella salivae DSM 15606</name>
    <dbReference type="NCBI Taxonomy" id="888832"/>
    <lineage>
        <taxon>Bacteria</taxon>
        <taxon>Pseudomonadati</taxon>
        <taxon>Bacteroidota</taxon>
        <taxon>Bacteroidia</taxon>
        <taxon>Bacteroidales</taxon>
        <taxon>Prevotellaceae</taxon>
        <taxon>Segatella</taxon>
    </lineage>
</organism>
<keyword evidence="2" id="KW-1185">Reference proteome</keyword>
<sequence>MHWPLHSYVFLSSHRPNDENISFNPAHQTKHLVAHLLKNNA</sequence>
<gene>
    <name evidence="1" type="ORF">HMPREF9420_1492</name>
</gene>
<dbReference type="EMBL" id="AEQO01000129">
    <property type="protein sequence ID" value="EFV04352.1"/>
    <property type="molecule type" value="Genomic_DNA"/>
</dbReference>
<dbReference type="Proteomes" id="UP000003874">
    <property type="component" value="Unassembled WGS sequence"/>
</dbReference>
<proteinExistence type="predicted"/>
<reference evidence="1 2" key="1">
    <citation type="submission" date="2010-12" db="EMBL/GenBank/DDBJ databases">
        <authorList>
            <person name="Muzny D."/>
            <person name="Qin X."/>
            <person name="Deng J."/>
            <person name="Jiang H."/>
            <person name="Liu Y."/>
            <person name="Qu J."/>
            <person name="Song X.-Z."/>
            <person name="Zhang L."/>
            <person name="Thornton R."/>
            <person name="Coyle M."/>
            <person name="Francisco L."/>
            <person name="Jackson L."/>
            <person name="Javaid M."/>
            <person name="Korchina V."/>
            <person name="Kovar C."/>
            <person name="Mata R."/>
            <person name="Mathew T."/>
            <person name="Ngo R."/>
            <person name="Nguyen L."/>
            <person name="Nguyen N."/>
            <person name="Okwuonu G."/>
            <person name="Ongeri F."/>
            <person name="Pham C."/>
            <person name="Simmons D."/>
            <person name="Wilczek-Boney K."/>
            <person name="Hale W."/>
            <person name="Jakkamsetti A."/>
            <person name="Pham P."/>
            <person name="Ruth R."/>
            <person name="San Lucas F."/>
            <person name="Warren J."/>
            <person name="Zhang J."/>
            <person name="Zhao Z."/>
            <person name="Zhou C."/>
            <person name="Zhu D."/>
            <person name="Lee S."/>
            <person name="Bess C."/>
            <person name="Blankenburg K."/>
            <person name="Forbes L."/>
            <person name="Fu Q."/>
            <person name="Gubbala S."/>
            <person name="Hirani K."/>
            <person name="Jayaseelan J.C."/>
            <person name="Lara F."/>
            <person name="Munidasa M."/>
            <person name="Palculict T."/>
            <person name="Patil S."/>
            <person name="Pu L.-L."/>
            <person name="Saada N."/>
            <person name="Tang L."/>
            <person name="Weissenberger G."/>
            <person name="Zhu Y."/>
            <person name="Hemphill L."/>
            <person name="Shang Y."/>
            <person name="Youmans B."/>
            <person name="Ayvaz T."/>
            <person name="Ross M."/>
            <person name="Santibanez J."/>
            <person name="Aqrawi P."/>
            <person name="Gross S."/>
            <person name="Joshi V."/>
            <person name="Fowler G."/>
            <person name="Nazareth L."/>
            <person name="Reid J."/>
            <person name="Worley K."/>
            <person name="Petrosino J."/>
            <person name="Highlander S."/>
            <person name="Gibbs R."/>
        </authorList>
    </citation>
    <scope>NUCLEOTIDE SEQUENCE [LARGE SCALE GENOMIC DNA]</scope>
    <source>
        <strain evidence="1 2">DSM 15606</strain>
    </source>
</reference>